<feature type="compositionally biased region" description="Low complexity" evidence="1">
    <location>
        <begin position="174"/>
        <end position="188"/>
    </location>
</feature>
<feature type="region of interest" description="Disordered" evidence="1">
    <location>
        <begin position="174"/>
        <end position="194"/>
    </location>
</feature>
<protein>
    <recommendedName>
        <fullName evidence="2">CD-NTase-associated protein 12/Pycsar effector protein TIR domain-containing protein</fullName>
    </recommendedName>
</protein>
<proteinExistence type="predicted"/>
<name>A0A8H9IXS9_9PSEU</name>
<feature type="domain" description="CD-NTase-associated protein 12/Pycsar effector protein TIR" evidence="2">
    <location>
        <begin position="7"/>
        <end position="136"/>
    </location>
</feature>
<dbReference type="AlphaFoldDB" id="A0A8H9IXS9"/>
<dbReference type="OrthoDB" id="8137562at2"/>
<dbReference type="GO" id="GO:0050135">
    <property type="term" value="F:NADP+ nucleosidase activity"/>
    <property type="evidence" value="ECO:0007669"/>
    <property type="project" value="InterPro"/>
</dbReference>
<reference evidence="3" key="1">
    <citation type="journal article" date="2014" name="Int. J. Syst. Evol. Microbiol.">
        <title>Complete genome sequence of Corynebacterium casei LMG S-19264T (=DSM 44701T), isolated from a smear-ripened cheese.</title>
        <authorList>
            <consortium name="US DOE Joint Genome Institute (JGI-PGF)"/>
            <person name="Walter F."/>
            <person name="Albersmeier A."/>
            <person name="Kalinowski J."/>
            <person name="Ruckert C."/>
        </authorList>
    </citation>
    <scope>NUCLEOTIDE SEQUENCE</scope>
    <source>
        <strain evidence="3">CGMCC 4.7679</strain>
    </source>
</reference>
<dbReference type="Proteomes" id="UP000658656">
    <property type="component" value="Unassembled WGS sequence"/>
</dbReference>
<keyword evidence="4" id="KW-1185">Reference proteome</keyword>
<accession>A0A8H9IXS9</accession>
<dbReference type="RefSeq" id="WP_145937360.1">
    <property type="nucleotide sequence ID" value="NZ_BNAV01000002.1"/>
</dbReference>
<dbReference type="InterPro" id="IPR019302">
    <property type="entry name" value="CAP12/PCTIR_TIR_dom"/>
</dbReference>
<comment type="caution">
    <text evidence="3">The sequence shown here is derived from an EMBL/GenBank/DDBJ whole genome shotgun (WGS) entry which is preliminary data.</text>
</comment>
<reference evidence="3" key="2">
    <citation type="submission" date="2020-09" db="EMBL/GenBank/DDBJ databases">
        <authorList>
            <person name="Sun Q."/>
            <person name="Zhou Y."/>
        </authorList>
    </citation>
    <scope>NUCLEOTIDE SEQUENCE</scope>
    <source>
        <strain evidence="3">CGMCC 4.7679</strain>
    </source>
</reference>
<evidence type="ECO:0000313" key="4">
    <source>
        <dbReference type="Proteomes" id="UP000658656"/>
    </source>
</evidence>
<dbReference type="Pfam" id="PF10137">
    <property type="entry name" value="CAP12-PCTIR_TIR"/>
    <property type="match status" value="1"/>
</dbReference>
<evidence type="ECO:0000256" key="1">
    <source>
        <dbReference type="SAM" id="MobiDB-lite"/>
    </source>
</evidence>
<evidence type="ECO:0000313" key="3">
    <source>
        <dbReference type="EMBL" id="GHF44494.1"/>
    </source>
</evidence>
<sequence length="299" mass="32979">MSLGTTIFVIHGRDERARREVFHFLRAVGLSPVSWDRALREAGGGAPSINQVVDKAIRADRAFLVLLTPDDVVYLKRELADDEHDPETQSAGQARPNVLFEAGMALGRFPEHTVLVEFGKVRKFTDIDGLYRVQLNDSPEARHTLAHRLAAIGCDVNLEDKDWYTAGSLIPPANTSTAPVSTATPPASGDRPRNTVSEAGQIEFTSNAGSWQVILANFNVNLKSRSPLVVHGEITNREPSALTLVLKGTFYLDRRIVGSATGTIFGLAKDEQRAFELRTWDIPDEFDKVHVHVDNGMRD</sequence>
<gene>
    <name evidence="3" type="ORF">GCM10017566_16760</name>
</gene>
<dbReference type="EMBL" id="BNAV01000002">
    <property type="protein sequence ID" value="GHF44494.1"/>
    <property type="molecule type" value="Genomic_DNA"/>
</dbReference>
<evidence type="ECO:0000259" key="2">
    <source>
        <dbReference type="Pfam" id="PF10137"/>
    </source>
</evidence>
<organism evidence="3 4">
    <name type="scientific">Amycolatopsis bartoniae</name>
    <dbReference type="NCBI Taxonomy" id="941986"/>
    <lineage>
        <taxon>Bacteria</taxon>
        <taxon>Bacillati</taxon>
        <taxon>Actinomycetota</taxon>
        <taxon>Actinomycetes</taxon>
        <taxon>Pseudonocardiales</taxon>
        <taxon>Pseudonocardiaceae</taxon>
        <taxon>Amycolatopsis</taxon>
    </lineage>
</organism>